<dbReference type="PANTHER" id="PTHR42718:SF46">
    <property type="entry name" value="BLR6921 PROTEIN"/>
    <property type="match status" value="1"/>
</dbReference>
<evidence type="ECO:0000256" key="6">
    <source>
        <dbReference type="ARBA" id="ARBA00023136"/>
    </source>
</evidence>
<reference evidence="9" key="1">
    <citation type="submission" date="2022-11" db="EMBL/GenBank/DDBJ databases">
        <title>Nonomuraea corallina sp. nov., a new species of the genus Nonomuraea isolated from sea side sediment in Thai sea.</title>
        <authorList>
            <person name="Ngamcharungchit C."/>
            <person name="Matsumoto A."/>
            <person name="Suriyachadkun C."/>
            <person name="Panbangred W."/>
            <person name="Inahashi Y."/>
            <person name="Intra B."/>
        </authorList>
    </citation>
    <scope>NUCLEOTIDE SEQUENCE</scope>
    <source>
        <strain evidence="9">MCN248</strain>
    </source>
</reference>
<dbReference type="InterPro" id="IPR020846">
    <property type="entry name" value="MFS_dom"/>
</dbReference>
<dbReference type="PROSITE" id="PS50850">
    <property type="entry name" value="MFS"/>
    <property type="match status" value="1"/>
</dbReference>
<keyword evidence="4 7" id="KW-0812">Transmembrane</keyword>
<accession>A0ABT4SH58</accession>
<feature type="transmembrane region" description="Helical" evidence="7">
    <location>
        <begin position="354"/>
        <end position="377"/>
    </location>
</feature>
<feature type="transmembrane region" description="Helical" evidence="7">
    <location>
        <begin position="389"/>
        <end position="410"/>
    </location>
</feature>
<dbReference type="InterPro" id="IPR011701">
    <property type="entry name" value="MFS"/>
</dbReference>
<dbReference type="RefSeq" id="WP_270157178.1">
    <property type="nucleotide sequence ID" value="NZ_JAPNNL010000101.1"/>
</dbReference>
<feature type="transmembrane region" description="Helical" evidence="7">
    <location>
        <begin position="163"/>
        <end position="182"/>
    </location>
</feature>
<feature type="transmembrane region" description="Helical" evidence="7">
    <location>
        <begin position="223"/>
        <end position="241"/>
    </location>
</feature>
<keyword evidence="2" id="KW-0813">Transport</keyword>
<feature type="transmembrane region" description="Helical" evidence="7">
    <location>
        <begin position="137"/>
        <end position="157"/>
    </location>
</feature>
<evidence type="ECO:0000256" key="2">
    <source>
        <dbReference type="ARBA" id="ARBA00022448"/>
    </source>
</evidence>
<dbReference type="InterPro" id="IPR036259">
    <property type="entry name" value="MFS_trans_sf"/>
</dbReference>
<feature type="transmembrane region" description="Helical" evidence="7">
    <location>
        <begin position="422"/>
        <end position="443"/>
    </location>
</feature>
<evidence type="ECO:0000256" key="1">
    <source>
        <dbReference type="ARBA" id="ARBA00004651"/>
    </source>
</evidence>
<protein>
    <submittedName>
        <fullName evidence="9">MFS transporter</fullName>
    </submittedName>
</protein>
<keyword evidence="3" id="KW-1003">Cell membrane</keyword>
<sequence>MSGPRPVVAAATCAVGLGVAMFDNTAVLVALPALGESFGSSVSGLQWVAATAALAAAAVLPFSGALGDRFGARRAVRLGLGVFALAVLAAAASPSLPALLAARVFQGAGIALMLPNGAALLQANVSDAARSRTFGTWISVSSIGLIAGPLAGGWLVSELGWRSIFLVPVPFALLGILGTLRLRERRDGRPAGRLDLAGSAVAGTGLALLCWSLIEFGRSDGDAWWATGCLVASALVFAALVPVERRAPTPAVDLALLRNRTYVAIMVSCLLYNATTTGGAFLVSLLLQDVRGFGAVETGLIILVATVGMPFGGRLTGRLAQGGSLRRLMAGAITVLALAYVLVAALALGPLAWIAAPLLLTGFASGVLYSGDTLAVLGTVDPGKTASGLASLSLVRQVGAVLGIAVLGSLSALAERIQLVDLGLRAGLLVAGLSVVPGILLLLRHLPRPAPRSP</sequence>
<evidence type="ECO:0000256" key="5">
    <source>
        <dbReference type="ARBA" id="ARBA00022989"/>
    </source>
</evidence>
<dbReference type="PANTHER" id="PTHR42718">
    <property type="entry name" value="MAJOR FACILITATOR SUPERFAMILY MULTIDRUG TRANSPORTER MFSC"/>
    <property type="match status" value="1"/>
</dbReference>
<proteinExistence type="predicted"/>
<name>A0ABT4SH58_9ACTN</name>
<feature type="transmembrane region" description="Helical" evidence="7">
    <location>
        <begin position="194"/>
        <end position="217"/>
    </location>
</feature>
<comment type="caution">
    <text evidence="9">The sequence shown here is derived from an EMBL/GenBank/DDBJ whole genome shotgun (WGS) entry which is preliminary data.</text>
</comment>
<evidence type="ECO:0000256" key="4">
    <source>
        <dbReference type="ARBA" id="ARBA00022692"/>
    </source>
</evidence>
<feature type="transmembrane region" description="Helical" evidence="7">
    <location>
        <begin position="45"/>
        <end position="66"/>
    </location>
</feature>
<feature type="transmembrane region" description="Helical" evidence="7">
    <location>
        <begin position="78"/>
        <end position="98"/>
    </location>
</feature>
<evidence type="ECO:0000313" key="9">
    <source>
        <dbReference type="EMBL" id="MDA0636315.1"/>
    </source>
</evidence>
<dbReference type="Gene3D" id="1.20.1720.10">
    <property type="entry name" value="Multidrug resistance protein D"/>
    <property type="match status" value="1"/>
</dbReference>
<evidence type="ECO:0000313" key="10">
    <source>
        <dbReference type="Proteomes" id="UP001144036"/>
    </source>
</evidence>
<evidence type="ECO:0000256" key="3">
    <source>
        <dbReference type="ARBA" id="ARBA00022475"/>
    </source>
</evidence>
<dbReference type="CDD" id="cd17321">
    <property type="entry name" value="MFS_MMR_MDR_like"/>
    <property type="match status" value="1"/>
</dbReference>
<dbReference type="SUPFAM" id="SSF103473">
    <property type="entry name" value="MFS general substrate transporter"/>
    <property type="match status" value="1"/>
</dbReference>
<feature type="transmembrane region" description="Helical" evidence="7">
    <location>
        <begin position="328"/>
        <end position="348"/>
    </location>
</feature>
<gene>
    <name evidence="9" type="ORF">OUY22_23075</name>
</gene>
<comment type="subcellular location">
    <subcellularLocation>
        <location evidence="1">Cell membrane</location>
        <topology evidence="1">Multi-pass membrane protein</topology>
    </subcellularLocation>
</comment>
<feature type="transmembrane region" description="Helical" evidence="7">
    <location>
        <begin position="104"/>
        <end position="125"/>
    </location>
</feature>
<evidence type="ECO:0000256" key="7">
    <source>
        <dbReference type="SAM" id="Phobius"/>
    </source>
</evidence>
<feature type="domain" description="Major facilitator superfamily (MFS) profile" evidence="8">
    <location>
        <begin position="9"/>
        <end position="450"/>
    </location>
</feature>
<dbReference type="Pfam" id="PF07690">
    <property type="entry name" value="MFS_1"/>
    <property type="match status" value="1"/>
</dbReference>
<dbReference type="Gene3D" id="1.20.1250.20">
    <property type="entry name" value="MFS general substrate transporter like domains"/>
    <property type="match status" value="1"/>
</dbReference>
<feature type="transmembrane region" description="Helical" evidence="7">
    <location>
        <begin position="293"/>
        <end position="316"/>
    </location>
</feature>
<dbReference type="EMBL" id="JAPNNL010000101">
    <property type="protein sequence ID" value="MDA0636315.1"/>
    <property type="molecule type" value="Genomic_DNA"/>
</dbReference>
<feature type="transmembrane region" description="Helical" evidence="7">
    <location>
        <begin position="262"/>
        <end position="287"/>
    </location>
</feature>
<keyword evidence="6 7" id="KW-0472">Membrane</keyword>
<evidence type="ECO:0000259" key="8">
    <source>
        <dbReference type="PROSITE" id="PS50850"/>
    </source>
</evidence>
<keyword evidence="10" id="KW-1185">Reference proteome</keyword>
<organism evidence="9 10">
    <name type="scientific">Nonomuraea corallina</name>
    <dbReference type="NCBI Taxonomy" id="2989783"/>
    <lineage>
        <taxon>Bacteria</taxon>
        <taxon>Bacillati</taxon>
        <taxon>Actinomycetota</taxon>
        <taxon>Actinomycetes</taxon>
        <taxon>Streptosporangiales</taxon>
        <taxon>Streptosporangiaceae</taxon>
        <taxon>Nonomuraea</taxon>
    </lineage>
</organism>
<dbReference type="Proteomes" id="UP001144036">
    <property type="component" value="Unassembled WGS sequence"/>
</dbReference>
<keyword evidence="5 7" id="KW-1133">Transmembrane helix</keyword>